<dbReference type="Pfam" id="PF04245">
    <property type="entry name" value="NA37"/>
    <property type="match status" value="1"/>
</dbReference>
<evidence type="ECO:0000313" key="1">
    <source>
        <dbReference type="EMBL" id="RXQ92148.1"/>
    </source>
</evidence>
<name>A0A4Q1JK78_9BACT</name>
<accession>A0A4Q1JK78</accession>
<dbReference type="GO" id="GO:0009295">
    <property type="term" value="C:nucleoid"/>
    <property type="evidence" value="ECO:0007669"/>
    <property type="project" value="InterPro"/>
</dbReference>
<dbReference type="Proteomes" id="UP000289703">
    <property type="component" value="Unassembled WGS sequence"/>
</dbReference>
<keyword evidence="2" id="KW-1185">Reference proteome</keyword>
<gene>
    <name evidence="1" type="ORF">EO244_11395</name>
</gene>
<organism evidence="1 2">
    <name type="scientific">Ancylomarina salipaludis</name>
    <dbReference type="NCBI Taxonomy" id="2501299"/>
    <lineage>
        <taxon>Bacteria</taxon>
        <taxon>Pseudomonadati</taxon>
        <taxon>Bacteroidota</taxon>
        <taxon>Bacteroidia</taxon>
        <taxon>Marinilabiliales</taxon>
        <taxon>Marinifilaceae</taxon>
        <taxon>Ancylomarina</taxon>
    </lineage>
</organism>
<dbReference type="InterPro" id="IPR007358">
    <property type="entry name" value="Nucleoid_associated_NdpA"/>
</dbReference>
<dbReference type="EMBL" id="SAXA01000010">
    <property type="protein sequence ID" value="RXQ92148.1"/>
    <property type="molecule type" value="Genomic_DNA"/>
</dbReference>
<proteinExistence type="predicted"/>
<dbReference type="AlphaFoldDB" id="A0A4Q1JK78"/>
<evidence type="ECO:0000313" key="2">
    <source>
        <dbReference type="Proteomes" id="UP000289703"/>
    </source>
</evidence>
<protein>
    <submittedName>
        <fullName evidence="1">Nucleoid-associated protein</fullName>
    </submittedName>
</protein>
<comment type="caution">
    <text evidence="1">The sequence shown here is derived from an EMBL/GenBank/DDBJ whole genome shotgun (WGS) entry which is preliminary data.</text>
</comment>
<dbReference type="RefSeq" id="WP_129254803.1">
    <property type="nucleotide sequence ID" value="NZ_SAXA01000010.1"/>
</dbReference>
<reference evidence="1 2" key="1">
    <citation type="submission" date="2019-01" db="EMBL/GenBank/DDBJ databases">
        <title>Ancylomarina salipaludis sp. nov., isolated from a salt marsh.</title>
        <authorList>
            <person name="Yoon J.-H."/>
        </authorList>
    </citation>
    <scope>NUCLEOTIDE SEQUENCE [LARGE SCALE GENOMIC DNA]</scope>
    <source>
        <strain evidence="1 2">SHSM-M15</strain>
    </source>
</reference>
<dbReference type="OrthoDB" id="9153118at2"/>
<sequence>MTNVDYTEVEIRNLITHQIGNKLRDEKISLSKEETSTDFETKKLLLKYFLIPLKSDDVYCFTHPVNLEMNDLFLVISNLFENQNTFLTSSHDIGRLLYEESMHPKIKEGKLNIVYFSNVFLDDEVVDAIGIYKSEKDIPFIRMKAGHSKFDISHEYGFDLKGIDKGCIVFNSSKEKGYKILLTDNSNKTVEAQYWKDDFLKVTSISNEYNQTNNFLGLTKQFLTKQLTDDVDISKSEQIDLLNRSVEYFKTNESFIKEDFEETVLGNNDIIESFRNFDEGYREKHDIQLSDNFNISPKAVKKQARAFKRVLKLDENFDIYIKGNKELIEKGIDENGRKYYKIYYNEEK</sequence>